<dbReference type="Gene3D" id="2.60.40.10">
    <property type="entry name" value="Immunoglobulins"/>
    <property type="match status" value="1"/>
</dbReference>
<dbReference type="AlphaFoldDB" id="A0A8U7NJL6"/>
<reference evidence="1" key="2">
    <citation type="submission" date="2025-08" db="UniProtKB">
        <authorList>
            <consortium name="Ensembl"/>
        </authorList>
    </citation>
    <scope>IDENTIFICATION</scope>
</reference>
<evidence type="ECO:0000313" key="2">
    <source>
        <dbReference type="Proteomes" id="UP000694553"/>
    </source>
</evidence>
<dbReference type="Ensembl" id="ENSCMUT00000037219.1">
    <property type="protein sequence ID" value="ENSCMUP00000032083.1"/>
    <property type="gene ID" value="ENSCMUG00000018146.1"/>
</dbReference>
<reference evidence="2" key="1">
    <citation type="submission" date="2019-10" db="EMBL/GenBank/DDBJ databases">
        <title>Corvus moneduloides (New Caledonian crow) genome, bCorMon1, primary haplotype.</title>
        <authorList>
            <person name="Rutz C."/>
            <person name="Fungtammasan C."/>
            <person name="Mountcastle J."/>
            <person name="Formenti G."/>
            <person name="Chow W."/>
            <person name="Howe K."/>
            <person name="Steele M.P."/>
            <person name="Fernandes J."/>
            <person name="Gilbert M.T.P."/>
            <person name="Fedrigo O."/>
            <person name="Jarvis E.D."/>
            <person name="Gemmell N."/>
        </authorList>
    </citation>
    <scope>NUCLEOTIDE SEQUENCE [LARGE SCALE GENOMIC DNA]</scope>
</reference>
<dbReference type="Proteomes" id="UP000694553">
    <property type="component" value="Unassembled WGS sequence"/>
</dbReference>
<dbReference type="SUPFAM" id="SSF48726">
    <property type="entry name" value="Immunoglobulin"/>
    <property type="match status" value="1"/>
</dbReference>
<name>A0A8U7NJL6_CORMO</name>
<reference evidence="1" key="3">
    <citation type="submission" date="2025-09" db="UniProtKB">
        <authorList>
            <consortium name="Ensembl"/>
        </authorList>
    </citation>
    <scope>IDENTIFICATION</scope>
</reference>
<organism evidence="1 2">
    <name type="scientific">Corvus moneduloides</name>
    <name type="common">New Caledonian crow</name>
    <dbReference type="NCBI Taxonomy" id="1196302"/>
    <lineage>
        <taxon>Eukaryota</taxon>
        <taxon>Metazoa</taxon>
        <taxon>Chordata</taxon>
        <taxon>Craniata</taxon>
        <taxon>Vertebrata</taxon>
        <taxon>Euteleostomi</taxon>
        <taxon>Archelosauria</taxon>
        <taxon>Archosauria</taxon>
        <taxon>Dinosauria</taxon>
        <taxon>Saurischia</taxon>
        <taxon>Theropoda</taxon>
        <taxon>Coelurosauria</taxon>
        <taxon>Aves</taxon>
        <taxon>Neognathae</taxon>
        <taxon>Neoaves</taxon>
        <taxon>Telluraves</taxon>
        <taxon>Australaves</taxon>
        <taxon>Passeriformes</taxon>
        <taxon>Corvoidea</taxon>
        <taxon>Corvidae</taxon>
        <taxon>Corvus</taxon>
    </lineage>
</organism>
<sequence length="115" mass="12196">MGSLWILLCGAADTDFLPGTTGQIKVTQEDGQVIVEQRHPFQTTCTYQTNNFYGLLWYQVQKGQAPQLVSYHAGPAVSVHVCPSPRGNFLTGPGIPSTALALSSTESSLPGSEGA</sequence>
<protein>
    <submittedName>
        <fullName evidence="1">Uncharacterized protein</fullName>
    </submittedName>
</protein>
<accession>A0A8U7NJL6</accession>
<keyword evidence="2" id="KW-1185">Reference proteome</keyword>
<dbReference type="InterPro" id="IPR036179">
    <property type="entry name" value="Ig-like_dom_sf"/>
</dbReference>
<dbReference type="InterPro" id="IPR013783">
    <property type="entry name" value="Ig-like_fold"/>
</dbReference>
<proteinExistence type="predicted"/>
<evidence type="ECO:0000313" key="1">
    <source>
        <dbReference type="Ensembl" id="ENSCMUP00000032083.1"/>
    </source>
</evidence>